<evidence type="ECO:0000256" key="2">
    <source>
        <dbReference type="ARBA" id="ARBA00004651"/>
    </source>
</evidence>
<evidence type="ECO:0000259" key="12">
    <source>
        <dbReference type="Pfam" id="PF04602"/>
    </source>
</evidence>
<keyword evidence="6" id="KW-0808">Transferase</keyword>
<evidence type="ECO:0000256" key="9">
    <source>
        <dbReference type="ARBA" id="ARBA00023136"/>
    </source>
</evidence>
<sequence length="1150" mass="121707">MSTAPTDDPAVPRLRLIALVAGLVGILACALTPLLPVTNTEATVTWPQGQRLGTGNASVSAPLIAQTPRTLDARIPCSLLAAAPATTAAPGIREAAGTTVTRPTIVLSTMPADAPGAKSAGLFVVAAKDTVTVTFRNNVAARATRADLARCSVLRIWSAPTGPGAQFVGAGPAATLEPDKRPKVTGIYSDLPTRRITAAEGLRVRVAVDNRYENSPSAIKLLVMAVAVLAVLVALWALWALDRAAGAEPGAGSRLSFPRLRSRALSVRRLVAMRPTDVLVTGTLVVWTFLGAGSPDDGYILNMGRTADNFGYLANYYRFYGIPEAPFDWYYAFLGHWSSVSTSLLWMHVPQLVAGLVSWFVLSRALLPRLGSAVAGGGWAVWAAALTFTAFWLPFASGLRSETVIVLGSLLVWWAAESAIATGRLFPAALAALTAGLTLGVAPQGVVGVAILLVAARPMLHVLLERGQVRREGRPGPDRQILPALSLAAPPAAAGMLVLVVMFREQTLATVYETIKIRWSVGPVIPWYQEFVRYYFVSVATDDGALARRVPLLLLLACLVVTVAVLLRRTSIQGLASGPVWRAIGGVGVTLILFAFTPTKWTIQFGVLAGLGTALAATATVAVVAAARSSTRNLTVFSSGLLFAMAAALAGYNAWSYVYDFDIAWFDRAPRILGVDLSAIALVLAVLVAALAAWQHLRQDYVRHRGITHRDDRSGRSSAQDAGDRRRLLAASTPIAVIAALIVLVNVVVFAKAAITRYPAPSVLSEHLNALGGNKCGLADDVLVETDPNAGMLTPADGLSATQALSGTRPVGFTPDGIPTDLYPKGEVRRPGRMNVDHTVAKAFIVTGGLGAGTTGGTGPTTVNGSTAALPFGLDPARTPVLGSSGYRGEARLTTGWYELPADRSVSPLLVFATAGAVSTVDAYGVRTFGQKLVVQFGKSVQVGNSTGVTGGFEKIGDDMLPIDPGPHIMNRPWRNLRVPMSAVPTEATAMRLSLLDNNLGSAQFIAITPPRAPRLRTLQQVVGEDTPTLIDFSAAAHFPCQRPLQVRHGVAEVPRWRILPDYIVANSQSKTWQRGTDGGLLGISQANTTAQAVPTYLKDDWVRDWGALERLVPFAPAPPAAKVGATDITQWGWSRTSSIRLEPDTDDDD</sequence>
<name>A0ABX6IRB5_9ACTN</name>
<dbReference type="Pfam" id="PF17689">
    <property type="entry name" value="Arabino_trans_N"/>
    <property type="match status" value="1"/>
</dbReference>
<feature type="transmembrane region" description="Helical" evidence="11">
    <location>
        <begin position="16"/>
        <end position="35"/>
    </location>
</feature>
<dbReference type="InterPro" id="IPR007680">
    <property type="entry name" value="Arabino_trans_central"/>
</dbReference>
<evidence type="ECO:0000313" key="15">
    <source>
        <dbReference type="EMBL" id="QHN37754.1"/>
    </source>
</evidence>
<dbReference type="Gene3D" id="2.60.120.940">
    <property type="entry name" value="EmbC, C-terminal domain, subdomain 2"/>
    <property type="match status" value="1"/>
</dbReference>
<feature type="transmembrane region" description="Helical" evidence="11">
    <location>
        <begin position="603"/>
        <end position="627"/>
    </location>
</feature>
<keyword evidence="16" id="KW-1185">Reference proteome</keyword>
<protein>
    <submittedName>
        <fullName evidence="15">Arabinosyltransferase</fullName>
    </submittedName>
</protein>
<dbReference type="InterPro" id="IPR040920">
    <property type="entry name" value="Arabino_trans_N"/>
</dbReference>
<keyword evidence="4" id="KW-1003">Cell membrane</keyword>
<dbReference type="Proteomes" id="UP001059836">
    <property type="component" value="Chromosome"/>
</dbReference>
<keyword evidence="5" id="KW-0328">Glycosyltransferase</keyword>
<evidence type="ECO:0000256" key="3">
    <source>
        <dbReference type="ARBA" id="ARBA00008195"/>
    </source>
</evidence>
<reference evidence="15" key="1">
    <citation type="journal article" date="2021" name="Nat. Microbiol.">
        <title>Cocultivation of an ultrasmall environmental parasitic bacterium with lytic ability against bacteria associated with wastewater foams.</title>
        <authorList>
            <person name="Batinovic S."/>
            <person name="Rose J.J.A."/>
            <person name="Ratcliffe J."/>
            <person name="Seviour R.J."/>
            <person name="Petrovski S."/>
        </authorList>
    </citation>
    <scope>NUCLEOTIDE SEQUENCE</scope>
    <source>
        <strain evidence="15">CON9</strain>
    </source>
</reference>
<feature type="transmembrane region" description="Helical" evidence="11">
    <location>
        <begin position="550"/>
        <end position="567"/>
    </location>
</feature>
<feature type="domain" description="Arabinosyltransferase C-terminal" evidence="13">
    <location>
        <begin position="747"/>
        <end position="1141"/>
    </location>
</feature>
<evidence type="ECO:0000256" key="6">
    <source>
        <dbReference type="ARBA" id="ARBA00022679"/>
    </source>
</evidence>
<keyword evidence="7 11" id="KW-0812">Transmembrane</keyword>
<dbReference type="Gene3D" id="2.60.120.610">
    <property type="entry name" value="arabinofuranosyltransferase like domain"/>
    <property type="match status" value="1"/>
</dbReference>
<keyword evidence="8 11" id="KW-1133">Transmembrane helix</keyword>
<dbReference type="InterPro" id="IPR032731">
    <property type="entry name" value="Arabino_trans_C"/>
</dbReference>
<feature type="transmembrane region" description="Helical" evidence="11">
    <location>
        <begin position="634"/>
        <end position="652"/>
    </location>
</feature>
<feature type="transmembrane region" description="Helical" evidence="11">
    <location>
        <begin position="579"/>
        <end position="597"/>
    </location>
</feature>
<feature type="domain" description="Arabinofuranosyltransferase central" evidence="12">
    <location>
        <begin position="215"/>
        <end position="698"/>
    </location>
</feature>
<dbReference type="RefSeq" id="WP_213250871.1">
    <property type="nucleotide sequence ID" value="NZ_CP045806.1"/>
</dbReference>
<evidence type="ECO:0000259" key="14">
    <source>
        <dbReference type="Pfam" id="PF17689"/>
    </source>
</evidence>
<comment type="subcellular location">
    <subcellularLocation>
        <location evidence="2">Cell membrane</location>
        <topology evidence="2">Multi-pass membrane protein</topology>
    </subcellularLocation>
</comment>
<evidence type="ECO:0000256" key="4">
    <source>
        <dbReference type="ARBA" id="ARBA00022475"/>
    </source>
</evidence>
<comment type="function">
    <text evidence="1">Arabinosyl transferase responsible for the polymerization of arabinose into the arabinan of arabinogalactan.</text>
</comment>
<dbReference type="Pfam" id="PF14896">
    <property type="entry name" value="Arabino_trans_C"/>
    <property type="match status" value="1"/>
</dbReference>
<accession>A0ABX6IRB5</accession>
<feature type="transmembrane region" description="Helical" evidence="11">
    <location>
        <begin position="484"/>
        <end position="503"/>
    </location>
</feature>
<evidence type="ECO:0000256" key="8">
    <source>
        <dbReference type="ARBA" id="ARBA00022989"/>
    </source>
</evidence>
<evidence type="ECO:0000313" key="16">
    <source>
        <dbReference type="Proteomes" id="UP001059836"/>
    </source>
</evidence>
<feature type="transmembrane region" description="Helical" evidence="11">
    <location>
        <begin position="672"/>
        <end position="694"/>
    </location>
</feature>
<proteinExistence type="inferred from homology"/>
<evidence type="ECO:0000256" key="11">
    <source>
        <dbReference type="SAM" id="Phobius"/>
    </source>
</evidence>
<keyword evidence="9 11" id="KW-0472">Membrane</keyword>
<dbReference type="Gene3D" id="3.40.190.160">
    <property type="match status" value="1"/>
</dbReference>
<organism evidence="15 16">
    <name type="scientific">Gordonia pseudamarae</name>
    <dbReference type="NCBI Taxonomy" id="2831662"/>
    <lineage>
        <taxon>Bacteria</taxon>
        <taxon>Bacillati</taxon>
        <taxon>Actinomycetota</taxon>
        <taxon>Actinomycetes</taxon>
        <taxon>Mycobacteriales</taxon>
        <taxon>Gordoniaceae</taxon>
        <taxon>Gordonia</taxon>
    </lineage>
</organism>
<dbReference type="Pfam" id="PF04602">
    <property type="entry name" value="Arabinose_trans"/>
    <property type="match status" value="1"/>
</dbReference>
<evidence type="ECO:0000256" key="5">
    <source>
        <dbReference type="ARBA" id="ARBA00022676"/>
    </source>
</evidence>
<feature type="domain" description="Arabinosyltransferas concanavalin like" evidence="14">
    <location>
        <begin position="39"/>
        <end position="211"/>
    </location>
</feature>
<evidence type="ECO:0000256" key="1">
    <source>
        <dbReference type="ARBA" id="ARBA00003001"/>
    </source>
</evidence>
<evidence type="ECO:0000256" key="10">
    <source>
        <dbReference type="ARBA" id="ARBA00023316"/>
    </source>
</evidence>
<gene>
    <name evidence="15" type="ORF">GII31_21655</name>
</gene>
<comment type="similarity">
    <text evidence="3">Belongs to the emb family.</text>
</comment>
<keyword evidence="10" id="KW-0961">Cell wall biogenesis/degradation</keyword>
<evidence type="ECO:0000256" key="7">
    <source>
        <dbReference type="ARBA" id="ARBA00022692"/>
    </source>
</evidence>
<feature type="transmembrane region" description="Helical" evidence="11">
    <location>
        <begin position="221"/>
        <end position="241"/>
    </location>
</feature>
<dbReference type="EMBL" id="CP045809">
    <property type="protein sequence ID" value="QHN37754.1"/>
    <property type="molecule type" value="Genomic_DNA"/>
</dbReference>
<feature type="transmembrane region" description="Helical" evidence="11">
    <location>
        <begin position="374"/>
        <end position="393"/>
    </location>
</feature>
<dbReference type="InterPro" id="IPR027451">
    <property type="entry name" value="EmbABC_dom1"/>
</dbReference>
<feature type="transmembrane region" description="Helical" evidence="11">
    <location>
        <begin position="735"/>
        <end position="755"/>
    </location>
</feature>
<feature type="transmembrane region" description="Helical" evidence="11">
    <location>
        <begin position="344"/>
        <end position="362"/>
    </location>
</feature>
<evidence type="ECO:0000259" key="13">
    <source>
        <dbReference type="Pfam" id="PF14896"/>
    </source>
</evidence>
<dbReference type="InterPro" id="IPR042486">
    <property type="entry name" value="Arabino_trans_C_2"/>
</dbReference>